<sequence length="390" mass="43606">MALNNKYFNLIFLIFNFIFPKFSSLFNSPPSDLLPCQFPSSNPLELATFCQLPYHQVPLICDPGGILSRTEAELIDRQLKTQVFNNLTSCICPLRPCIQKDKKMGQLRVFGLLVPTANGNRKNNKNLTSSNELNRLTGLFARISLDRLLTGFGVDTRERCDPDLFILYIDSWWVNQKHSREPFIARIFRRNLANLRDYSLVERVNGRSSPFEIMNDYLLKSLLMSTKQQLFNKEIPTKNTGNTENTKNTKIKSEEESELTVKKGHSIPLWAIFSALILVLMALFALLLAHLVGRRVALAQQQKKFSSASRMSMRSARPDESLLMSGGGGASTTTKNTQNNVSTGGGNSASGGGLPSSHLKSQMMFRQFGRKCQSTTNSGGGQANIVRQKI</sequence>
<dbReference type="Proteomes" id="UP001497535">
    <property type="component" value="Unassembled WGS sequence"/>
</dbReference>
<evidence type="ECO:0000313" key="2">
    <source>
        <dbReference type="Proteomes" id="UP001497535"/>
    </source>
</evidence>
<reference evidence="1" key="1">
    <citation type="submission" date="2023-11" db="EMBL/GenBank/DDBJ databases">
        <authorList>
            <person name="Poullet M."/>
        </authorList>
    </citation>
    <scope>NUCLEOTIDE SEQUENCE</scope>
    <source>
        <strain evidence="1">E1834</strain>
    </source>
</reference>
<name>A0ACB1A607_MELEN</name>
<protein>
    <submittedName>
        <fullName evidence="1">Uncharacterized protein</fullName>
    </submittedName>
</protein>
<proteinExistence type="predicted"/>
<organism evidence="1 2">
    <name type="scientific">Meloidogyne enterolobii</name>
    <name type="common">Root-knot nematode worm</name>
    <name type="synonym">Meloidogyne mayaguensis</name>
    <dbReference type="NCBI Taxonomy" id="390850"/>
    <lineage>
        <taxon>Eukaryota</taxon>
        <taxon>Metazoa</taxon>
        <taxon>Ecdysozoa</taxon>
        <taxon>Nematoda</taxon>
        <taxon>Chromadorea</taxon>
        <taxon>Rhabditida</taxon>
        <taxon>Tylenchina</taxon>
        <taxon>Tylenchomorpha</taxon>
        <taxon>Tylenchoidea</taxon>
        <taxon>Meloidogynidae</taxon>
        <taxon>Meloidogyninae</taxon>
        <taxon>Meloidogyne</taxon>
    </lineage>
</organism>
<accession>A0ACB1A607</accession>
<keyword evidence="2" id="KW-1185">Reference proteome</keyword>
<evidence type="ECO:0000313" key="1">
    <source>
        <dbReference type="EMBL" id="CAK5086865.1"/>
    </source>
</evidence>
<dbReference type="EMBL" id="CAVMJV010000062">
    <property type="protein sequence ID" value="CAK5086865.1"/>
    <property type="molecule type" value="Genomic_DNA"/>
</dbReference>
<gene>
    <name evidence="1" type="ORF">MENTE1834_LOCUS34382</name>
</gene>
<comment type="caution">
    <text evidence="1">The sequence shown here is derived from an EMBL/GenBank/DDBJ whole genome shotgun (WGS) entry which is preliminary data.</text>
</comment>